<keyword evidence="5" id="KW-1185">Reference proteome</keyword>
<organism evidence="4 5">
    <name type="scientific">Chelatococcus caeni</name>
    <dbReference type="NCBI Taxonomy" id="1348468"/>
    <lineage>
        <taxon>Bacteria</taxon>
        <taxon>Pseudomonadati</taxon>
        <taxon>Pseudomonadota</taxon>
        <taxon>Alphaproteobacteria</taxon>
        <taxon>Hyphomicrobiales</taxon>
        <taxon>Chelatococcaceae</taxon>
        <taxon>Chelatococcus</taxon>
    </lineage>
</organism>
<comment type="caution">
    <text evidence="4">The sequence shown here is derived from an EMBL/GenBank/DDBJ whole genome shotgun (WGS) entry which is preliminary data.</text>
</comment>
<evidence type="ECO:0000259" key="3">
    <source>
        <dbReference type="Pfam" id="PF12760"/>
    </source>
</evidence>
<evidence type="ECO:0000313" key="5">
    <source>
        <dbReference type="Proteomes" id="UP000577362"/>
    </source>
</evidence>
<name>A0A840C8H1_9HYPH</name>
<dbReference type="InterPro" id="IPR008258">
    <property type="entry name" value="Transglycosylase_SLT_dom_1"/>
</dbReference>
<reference evidence="4 5" key="1">
    <citation type="submission" date="2020-08" db="EMBL/GenBank/DDBJ databases">
        <title>Genomic Encyclopedia of Type Strains, Phase IV (KMG-IV): sequencing the most valuable type-strain genomes for metagenomic binning, comparative biology and taxonomic classification.</title>
        <authorList>
            <person name="Goeker M."/>
        </authorList>
    </citation>
    <scope>NUCLEOTIDE SEQUENCE [LARGE SCALE GENOMIC DNA]</scope>
    <source>
        <strain evidence="4 5">DSM 103737</strain>
    </source>
</reference>
<dbReference type="Gene3D" id="1.10.530.10">
    <property type="match status" value="1"/>
</dbReference>
<dbReference type="SUPFAM" id="SSF53955">
    <property type="entry name" value="Lysozyme-like"/>
    <property type="match status" value="1"/>
</dbReference>
<protein>
    <recommendedName>
        <fullName evidence="6">Transglycosylase SLT domain-containing protein</fullName>
    </recommendedName>
</protein>
<evidence type="ECO:0008006" key="6">
    <source>
        <dbReference type="Google" id="ProtNLM"/>
    </source>
</evidence>
<feature type="domain" description="Transposase zinc-ribbon" evidence="3">
    <location>
        <begin position="14"/>
        <end position="58"/>
    </location>
</feature>
<accession>A0A840C8H1</accession>
<dbReference type="Proteomes" id="UP000577362">
    <property type="component" value="Unassembled WGS sequence"/>
</dbReference>
<evidence type="ECO:0000256" key="1">
    <source>
        <dbReference type="ARBA" id="ARBA00009387"/>
    </source>
</evidence>
<evidence type="ECO:0000313" key="4">
    <source>
        <dbReference type="EMBL" id="MBB4019888.1"/>
    </source>
</evidence>
<feature type="domain" description="Transglycosylase SLT" evidence="2">
    <location>
        <begin position="280"/>
        <end position="327"/>
    </location>
</feature>
<gene>
    <name evidence="4" type="ORF">GGR16_004948</name>
</gene>
<dbReference type="InterPro" id="IPR023346">
    <property type="entry name" value="Lysozyme-like_dom_sf"/>
</dbReference>
<dbReference type="RefSeq" id="WP_183318720.1">
    <property type="nucleotide sequence ID" value="NZ_JACIEN010000009.1"/>
</dbReference>
<dbReference type="InterPro" id="IPR024442">
    <property type="entry name" value="Transposase_Zn_ribbon"/>
</dbReference>
<dbReference type="EMBL" id="JACIEN010000009">
    <property type="protein sequence ID" value="MBB4019888.1"/>
    <property type="molecule type" value="Genomic_DNA"/>
</dbReference>
<dbReference type="AlphaFoldDB" id="A0A840C8H1"/>
<comment type="similarity">
    <text evidence="1">Belongs to the virb1 family.</text>
</comment>
<dbReference type="Pfam" id="PF01464">
    <property type="entry name" value="SLT"/>
    <property type="match status" value="1"/>
</dbReference>
<sequence>MDEALRQFRAAFPESACLDTIMALRFGGTAIDCPACGKNGSFARDVKHRAFACRACGHALYPCVGTPLEPLRIALSDWFFAVKLGTGRDGGPSARALQRRLGCPPGTARHMHEALERLAAADAAGPLAGWYAAISRRVGDGGAAGAAPTADPSAPVVPEAAAPARARLRGHHLVAAASGLIVVAAIGTAVLALRQETATVPSDSVPALVAAPTPPSILLSAVEDDLAAAQQAVDFIEKEEPSVVPQERADPIATSPGNANQILTFGPIKIRRHLVETIVRAARVVGADPSLLMAVADKESSFATEVKAKTSSATGLYQFIESTWLGVVKDFGAKHGLANEAALIQRVDRRHVVTDPGERARILDLRREPYLSALLAAEMLKRDTLRIQRRIGRPLTGGEVYLVHFLGPGGAELFIDAMEGAPDRVAAELLPKPAEANRPIFYDKAGGTLSLAEVHKKFEAMISVRLARYREVKRIQAAVEQAPGKRVD</sequence>
<dbReference type="Pfam" id="PF12760">
    <property type="entry name" value="Zn_ribbon_IS1595"/>
    <property type="match status" value="1"/>
</dbReference>
<proteinExistence type="inferred from homology"/>
<evidence type="ECO:0000259" key="2">
    <source>
        <dbReference type="Pfam" id="PF01464"/>
    </source>
</evidence>